<sequence length="142" mass="16023">MFGAKDGIRITPTFYYVDRDGRNRQLVDLYYHTSDKKFVRIGSSDDVEKRYVTLDERLRNVPQQEMINTAVSSWSLSGGSAQTQQAFIDQYLKNTKKKTYVGGYDVLILPPALRTSIGSMNVPSGVDTARANASVQQWYGEV</sequence>
<dbReference type="RefSeq" id="WP_371755433.1">
    <property type="nucleotide sequence ID" value="NZ_JAYJLD010000032.1"/>
</dbReference>
<proteinExistence type="predicted"/>
<keyword evidence="2" id="KW-1185">Reference proteome</keyword>
<comment type="caution">
    <text evidence="1">The sequence shown here is derived from an EMBL/GenBank/DDBJ whole genome shotgun (WGS) entry which is preliminary data.</text>
</comment>
<protein>
    <submittedName>
        <fullName evidence="1">Uncharacterized protein</fullName>
    </submittedName>
</protein>
<gene>
    <name evidence="1" type="ORF">VF724_16850</name>
</gene>
<name>A0ABU5ZPU6_9BACL</name>
<evidence type="ECO:0000313" key="2">
    <source>
        <dbReference type="Proteomes" id="UP001310386"/>
    </source>
</evidence>
<reference evidence="1" key="1">
    <citation type="submission" date="2023-12" db="EMBL/GenBank/DDBJ databases">
        <title>Fervidustalea candida gen. nov., sp. nov., a novel member of the family Paenibacillaceae isolated from a geothermal area.</title>
        <authorList>
            <person name="Li W.-J."/>
            <person name="Jiao J.-Y."/>
            <person name="Chen Y."/>
        </authorList>
    </citation>
    <scope>NUCLEOTIDE SEQUENCE</scope>
    <source>
        <strain evidence="1">SYSU GA230002</strain>
    </source>
</reference>
<accession>A0ABU5ZPU6</accession>
<organism evidence="1 2">
    <name type="scientific">Ferviditalea candida</name>
    <dbReference type="NCBI Taxonomy" id="3108399"/>
    <lineage>
        <taxon>Bacteria</taxon>
        <taxon>Bacillati</taxon>
        <taxon>Bacillota</taxon>
        <taxon>Bacilli</taxon>
        <taxon>Bacillales</taxon>
        <taxon>Paenibacillaceae</taxon>
        <taxon>Ferviditalea</taxon>
    </lineage>
</organism>
<evidence type="ECO:0000313" key="1">
    <source>
        <dbReference type="EMBL" id="MEB3103305.1"/>
    </source>
</evidence>
<dbReference type="Proteomes" id="UP001310386">
    <property type="component" value="Unassembled WGS sequence"/>
</dbReference>
<dbReference type="EMBL" id="JAYJLD010000032">
    <property type="protein sequence ID" value="MEB3103305.1"/>
    <property type="molecule type" value="Genomic_DNA"/>
</dbReference>